<feature type="compositionally biased region" description="Acidic residues" evidence="8">
    <location>
        <begin position="468"/>
        <end position="482"/>
    </location>
</feature>
<dbReference type="InterPro" id="IPR008271">
    <property type="entry name" value="Ser/Thr_kinase_AS"/>
</dbReference>
<evidence type="ECO:0000256" key="3">
    <source>
        <dbReference type="ARBA" id="ARBA00022679"/>
    </source>
</evidence>
<feature type="compositionally biased region" description="Gly residues" evidence="8">
    <location>
        <begin position="540"/>
        <end position="561"/>
    </location>
</feature>
<dbReference type="EMBL" id="JBEZNA010000051">
    <property type="protein sequence ID" value="MEU9579631.1"/>
    <property type="molecule type" value="Genomic_DNA"/>
</dbReference>
<feature type="region of interest" description="Disordered" evidence="8">
    <location>
        <begin position="346"/>
        <end position="388"/>
    </location>
</feature>
<dbReference type="SMART" id="SM00220">
    <property type="entry name" value="S_TKc"/>
    <property type="match status" value="1"/>
</dbReference>
<organism evidence="11 12">
    <name type="scientific">Streptomyces chilikensis</name>
    <dbReference type="NCBI Taxonomy" id="1194079"/>
    <lineage>
        <taxon>Bacteria</taxon>
        <taxon>Bacillati</taxon>
        <taxon>Actinomycetota</taxon>
        <taxon>Actinomycetes</taxon>
        <taxon>Kitasatosporales</taxon>
        <taxon>Streptomycetaceae</taxon>
        <taxon>Streptomyces</taxon>
    </lineage>
</organism>
<evidence type="ECO:0000256" key="4">
    <source>
        <dbReference type="ARBA" id="ARBA00022741"/>
    </source>
</evidence>
<keyword evidence="5 11" id="KW-0418">Kinase</keyword>
<dbReference type="PROSITE" id="PS00108">
    <property type="entry name" value="PROTEIN_KINASE_ST"/>
    <property type="match status" value="1"/>
</dbReference>
<evidence type="ECO:0000256" key="6">
    <source>
        <dbReference type="ARBA" id="ARBA00022840"/>
    </source>
</evidence>
<keyword evidence="9" id="KW-1133">Transmembrane helix</keyword>
<dbReference type="Proteomes" id="UP001551584">
    <property type="component" value="Unassembled WGS sequence"/>
</dbReference>
<keyword evidence="3" id="KW-0808">Transferase</keyword>
<feature type="compositionally biased region" description="Gly residues" evidence="8">
    <location>
        <begin position="488"/>
        <end position="500"/>
    </location>
</feature>
<accession>A0ABV3EU10</accession>
<evidence type="ECO:0000256" key="1">
    <source>
        <dbReference type="ARBA" id="ARBA00012513"/>
    </source>
</evidence>
<dbReference type="PROSITE" id="PS50011">
    <property type="entry name" value="PROTEIN_KINASE_DOM"/>
    <property type="match status" value="1"/>
</dbReference>
<feature type="compositionally biased region" description="Low complexity" evidence="8">
    <location>
        <begin position="501"/>
        <end position="534"/>
    </location>
</feature>
<dbReference type="GO" id="GO:0016301">
    <property type="term" value="F:kinase activity"/>
    <property type="evidence" value="ECO:0007669"/>
    <property type="project" value="UniProtKB-KW"/>
</dbReference>
<dbReference type="PANTHER" id="PTHR43289">
    <property type="entry name" value="MITOGEN-ACTIVATED PROTEIN KINASE KINASE KINASE 20-RELATED"/>
    <property type="match status" value="1"/>
</dbReference>
<dbReference type="InterPro" id="IPR017441">
    <property type="entry name" value="Protein_kinase_ATP_BS"/>
</dbReference>
<keyword evidence="6 7" id="KW-0067">ATP-binding</keyword>
<dbReference type="Gene3D" id="3.30.200.20">
    <property type="entry name" value="Phosphorylase Kinase, domain 1"/>
    <property type="match status" value="1"/>
</dbReference>
<feature type="region of interest" description="Disordered" evidence="8">
    <location>
        <begin position="1"/>
        <end position="28"/>
    </location>
</feature>
<reference evidence="11 12" key="1">
    <citation type="submission" date="2024-06" db="EMBL/GenBank/DDBJ databases">
        <title>The Natural Products Discovery Center: Release of the First 8490 Sequenced Strains for Exploring Actinobacteria Biosynthetic Diversity.</title>
        <authorList>
            <person name="Kalkreuter E."/>
            <person name="Kautsar S.A."/>
            <person name="Yang D."/>
            <person name="Bader C.D."/>
            <person name="Teijaro C.N."/>
            <person name="Fluegel L."/>
            <person name="Davis C.M."/>
            <person name="Simpson J.R."/>
            <person name="Lauterbach L."/>
            <person name="Steele A.D."/>
            <person name="Gui C."/>
            <person name="Meng S."/>
            <person name="Li G."/>
            <person name="Viehrig K."/>
            <person name="Ye F."/>
            <person name="Su P."/>
            <person name="Kiefer A.F."/>
            <person name="Nichols A."/>
            <person name="Cepeda A.J."/>
            <person name="Yan W."/>
            <person name="Fan B."/>
            <person name="Jiang Y."/>
            <person name="Adhikari A."/>
            <person name="Zheng C.-J."/>
            <person name="Schuster L."/>
            <person name="Cowan T.M."/>
            <person name="Smanski M.J."/>
            <person name="Chevrette M.G."/>
            <person name="De Carvalho L.P.S."/>
            <person name="Shen B."/>
        </authorList>
    </citation>
    <scope>NUCLEOTIDE SEQUENCE [LARGE SCALE GENOMIC DNA]</scope>
    <source>
        <strain evidence="11 12">NPDC048117</strain>
    </source>
</reference>
<feature type="transmembrane region" description="Helical" evidence="9">
    <location>
        <begin position="397"/>
        <end position="419"/>
    </location>
</feature>
<dbReference type="Pfam" id="PF00069">
    <property type="entry name" value="Pkinase"/>
    <property type="match status" value="1"/>
</dbReference>
<gene>
    <name evidence="11" type="ORF">AB0D95_20560</name>
</gene>
<dbReference type="Gene3D" id="1.10.510.10">
    <property type="entry name" value="Transferase(Phosphotransferase) domain 1"/>
    <property type="match status" value="1"/>
</dbReference>
<dbReference type="RefSeq" id="WP_359274699.1">
    <property type="nucleotide sequence ID" value="NZ_JBEZNA010000051.1"/>
</dbReference>
<dbReference type="PROSITE" id="PS00107">
    <property type="entry name" value="PROTEIN_KINASE_ATP"/>
    <property type="match status" value="1"/>
</dbReference>
<dbReference type="EC" id="2.7.11.1" evidence="1"/>
<keyword evidence="4 7" id="KW-0547">Nucleotide-binding</keyword>
<dbReference type="CDD" id="cd14014">
    <property type="entry name" value="STKc_PknB_like"/>
    <property type="match status" value="1"/>
</dbReference>
<protein>
    <recommendedName>
        <fullName evidence="1">non-specific serine/threonine protein kinase</fullName>
        <ecNumber evidence="1">2.7.11.1</ecNumber>
    </recommendedName>
</protein>
<keyword evidence="2" id="KW-0723">Serine/threonine-protein kinase</keyword>
<feature type="binding site" evidence="7">
    <location>
        <position position="67"/>
    </location>
    <ligand>
        <name>ATP</name>
        <dbReference type="ChEBI" id="CHEBI:30616"/>
    </ligand>
</feature>
<sequence>MAQQHPAQGPSDPEAAGGGMSDAPDNWGNGGLVGDGRYRLTRRLGRGGMAEVFAAEDVRLGRTVAVKLLRADLAEDPVSKARFTREAQSVAGLNHHAIVAVYDSGEDVADGSSVPYIVMELVEGRTIRELLIESEAPGPEQALIIVSGVLEALAYSHQHGIVHRDIKPANVIITHNGAVKVMDFGIARALHGAQSTMTQTGMVMGTPQYLSPEQALGKAVDHRSDLYATGCLLYELLALRPPFTGETPLSVVYQHVQDIPLPPSETGTQVPPELDGLVMRSLAKDPDDRFQTAEEMRGMVQYALEMLYEQGGHTGTWNTGPVLANGGGRGGGRAGAGATAATAMLPQGGHTRMGAGRSGAGSSTTQIPQPLIPSYNPGDDGAYTGGPGGSGSGRGKLLLMAALAVIAVVAGVALAMSNANQTDGKTPKKEPSVSQTSAPEKESESPAEESPEEEETADTGNGGQWDDWPSDDYTGEPTEDAESPTTGGTDGGSGKGGTTDGGTSSTNGGTSSTNGGTSSTNGGTTTDGGTTTGTTEGGETDGGGSNAGTTEGGETGDGGVVGDVVAGTSS</sequence>
<evidence type="ECO:0000256" key="7">
    <source>
        <dbReference type="PROSITE-ProRule" id="PRU10141"/>
    </source>
</evidence>
<keyword evidence="9" id="KW-0812">Transmembrane</keyword>
<keyword evidence="9" id="KW-0472">Membrane</keyword>
<evidence type="ECO:0000313" key="12">
    <source>
        <dbReference type="Proteomes" id="UP001551584"/>
    </source>
</evidence>
<feature type="region of interest" description="Disordered" evidence="8">
    <location>
        <begin position="420"/>
        <end position="570"/>
    </location>
</feature>
<evidence type="ECO:0000259" key="10">
    <source>
        <dbReference type="PROSITE" id="PS50011"/>
    </source>
</evidence>
<dbReference type="SUPFAM" id="SSF56112">
    <property type="entry name" value="Protein kinase-like (PK-like)"/>
    <property type="match status" value="1"/>
</dbReference>
<evidence type="ECO:0000256" key="5">
    <source>
        <dbReference type="ARBA" id="ARBA00022777"/>
    </source>
</evidence>
<feature type="compositionally biased region" description="Low complexity" evidence="8">
    <location>
        <begin position="352"/>
        <end position="365"/>
    </location>
</feature>
<name>A0ABV3EU10_9ACTN</name>
<feature type="compositionally biased region" description="Acidic residues" evidence="8">
    <location>
        <begin position="445"/>
        <end position="457"/>
    </location>
</feature>
<evidence type="ECO:0000256" key="9">
    <source>
        <dbReference type="SAM" id="Phobius"/>
    </source>
</evidence>
<dbReference type="InterPro" id="IPR011009">
    <property type="entry name" value="Kinase-like_dom_sf"/>
</dbReference>
<dbReference type="PANTHER" id="PTHR43289:SF6">
    <property type="entry name" value="SERINE_THREONINE-PROTEIN KINASE NEKL-3"/>
    <property type="match status" value="1"/>
</dbReference>
<evidence type="ECO:0000256" key="8">
    <source>
        <dbReference type="SAM" id="MobiDB-lite"/>
    </source>
</evidence>
<evidence type="ECO:0000313" key="11">
    <source>
        <dbReference type="EMBL" id="MEU9579631.1"/>
    </source>
</evidence>
<feature type="domain" description="Protein kinase" evidence="10">
    <location>
        <begin position="38"/>
        <end position="304"/>
    </location>
</feature>
<evidence type="ECO:0000256" key="2">
    <source>
        <dbReference type="ARBA" id="ARBA00022527"/>
    </source>
</evidence>
<proteinExistence type="predicted"/>
<comment type="caution">
    <text evidence="11">The sequence shown here is derived from an EMBL/GenBank/DDBJ whole genome shotgun (WGS) entry which is preliminary data.</text>
</comment>
<keyword evidence="12" id="KW-1185">Reference proteome</keyword>
<dbReference type="InterPro" id="IPR000719">
    <property type="entry name" value="Prot_kinase_dom"/>
</dbReference>